<reference evidence="1 2" key="1">
    <citation type="submission" date="2015-09" db="EMBL/GenBank/DDBJ databases">
        <authorList>
            <consortium name="Pathogen Informatics"/>
        </authorList>
    </citation>
    <scope>NUCLEOTIDE SEQUENCE [LARGE SCALE GENOMIC DNA]</scope>
    <source>
        <strain evidence="1 2">2789STDY5834858</strain>
    </source>
</reference>
<name>A0ABM9URI6_SARVE</name>
<dbReference type="Proteomes" id="UP000095488">
    <property type="component" value="Unassembled WGS sequence"/>
</dbReference>
<protein>
    <submittedName>
        <fullName evidence="1">Uncharacterized protein conserved in bacteria</fullName>
    </submittedName>
</protein>
<dbReference type="Pfam" id="PF06257">
    <property type="entry name" value="VEG"/>
    <property type="match status" value="1"/>
</dbReference>
<gene>
    <name evidence="1" type="ORF">ERS852473_01775</name>
</gene>
<accession>A0ABM9URI6</accession>
<evidence type="ECO:0000313" key="2">
    <source>
        <dbReference type="Proteomes" id="UP000095488"/>
    </source>
</evidence>
<keyword evidence="2" id="KW-1185">Reference proteome</keyword>
<proteinExistence type="predicted"/>
<dbReference type="EMBL" id="CYZR01000005">
    <property type="protein sequence ID" value="CUO04790.1"/>
    <property type="molecule type" value="Genomic_DNA"/>
</dbReference>
<dbReference type="InterPro" id="IPR009366">
    <property type="entry name" value="Protein_Veg"/>
</dbReference>
<dbReference type="PIRSF" id="PIRSF037257">
    <property type="entry name" value="DUF1021"/>
    <property type="match status" value="1"/>
</dbReference>
<evidence type="ECO:0000313" key="1">
    <source>
        <dbReference type="EMBL" id="CUO04790.1"/>
    </source>
</evidence>
<dbReference type="PANTHER" id="PTHR40026:SF1">
    <property type="entry name" value="PROTEIN VEG"/>
    <property type="match status" value="1"/>
</dbReference>
<organism evidence="1 2">
    <name type="scientific">Sarcina ventriculi</name>
    <name type="common">Clostridium ventriculi</name>
    <dbReference type="NCBI Taxonomy" id="1267"/>
    <lineage>
        <taxon>Bacteria</taxon>
        <taxon>Bacillati</taxon>
        <taxon>Bacillota</taxon>
        <taxon>Clostridia</taxon>
        <taxon>Eubacteriales</taxon>
        <taxon>Clostridiaceae</taxon>
        <taxon>Sarcina</taxon>
    </lineage>
</organism>
<sequence length="77" mass="8786">MKINTTLQTIKQDLEEHVGQKVLLKANNGRKKISIQEGVLEGVYASIFVVRVENDFPRTLTYNYSDILTNTVQLNFS</sequence>
<dbReference type="RefSeq" id="WP_055259582.1">
    <property type="nucleotide sequence ID" value="NZ_BCMV01000005.1"/>
</dbReference>
<dbReference type="Gene3D" id="2.30.30.100">
    <property type="match status" value="1"/>
</dbReference>
<dbReference type="PANTHER" id="PTHR40026">
    <property type="entry name" value="PROTEIN VEG"/>
    <property type="match status" value="1"/>
</dbReference>
<comment type="caution">
    <text evidence="1">The sequence shown here is derived from an EMBL/GenBank/DDBJ whole genome shotgun (WGS) entry which is preliminary data.</text>
</comment>